<keyword evidence="10" id="KW-1185">Reference proteome</keyword>
<dbReference type="InterPro" id="IPR001179">
    <property type="entry name" value="PPIase_FKBP_dom"/>
</dbReference>
<feature type="domain" description="PPIase FKBP-type" evidence="8">
    <location>
        <begin position="61"/>
        <end position="148"/>
    </location>
</feature>
<dbReference type="Gene3D" id="3.10.50.40">
    <property type="match status" value="1"/>
</dbReference>
<evidence type="ECO:0000256" key="2">
    <source>
        <dbReference type="ARBA" id="ARBA00006577"/>
    </source>
</evidence>
<dbReference type="PANTHER" id="PTHR43811:SF19">
    <property type="entry name" value="39 KDA FK506-BINDING NUCLEAR PROTEIN"/>
    <property type="match status" value="1"/>
</dbReference>
<dbReference type="InterPro" id="IPR007372">
    <property type="entry name" value="Lipid/polyisoprenoid-bd_YceI"/>
</dbReference>
<gene>
    <name evidence="9" type="ORF">ACFSR1_06935</name>
</gene>
<keyword evidence="7" id="KW-1133">Transmembrane helix</keyword>
<reference evidence="10" key="1">
    <citation type="journal article" date="2019" name="Int. J. Syst. Evol. Microbiol.">
        <title>The Global Catalogue of Microorganisms (GCM) 10K type strain sequencing project: providing services to taxonomists for standard genome sequencing and annotation.</title>
        <authorList>
            <consortium name="The Broad Institute Genomics Platform"/>
            <consortium name="The Broad Institute Genome Sequencing Center for Infectious Disease"/>
            <person name="Wu L."/>
            <person name="Ma J."/>
        </authorList>
    </citation>
    <scope>NUCLEOTIDE SEQUENCE [LARGE SCALE GENOMIC DNA]</scope>
    <source>
        <strain evidence="10">KCTC 52274</strain>
    </source>
</reference>
<dbReference type="SUPFAM" id="SSF101874">
    <property type="entry name" value="YceI-like"/>
    <property type="match status" value="1"/>
</dbReference>
<comment type="caution">
    <text evidence="9">The sequence shown here is derived from an EMBL/GenBank/DDBJ whole genome shotgun (WGS) entry which is preliminary data.</text>
</comment>
<evidence type="ECO:0000313" key="9">
    <source>
        <dbReference type="EMBL" id="MFD2562402.1"/>
    </source>
</evidence>
<keyword evidence="5 6" id="KW-0413">Isomerase</keyword>
<comment type="catalytic activity">
    <reaction evidence="1 6">
        <text>[protein]-peptidylproline (omega=180) = [protein]-peptidylproline (omega=0)</text>
        <dbReference type="Rhea" id="RHEA:16237"/>
        <dbReference type="Rhea" id="RHEA-COMP:10747"/>
        <dbReference type="Rhea" id="RHEA-COMP:10748"/>
        <dbReference type="ChEBI" id="CHEBI:83833"/>
        <dbReference type="ChEBI" id="CHEBI:83834"/>
        <dbReference type="EC" id="5.2.1.8"/>
    </reaction>
</comment>
<dbReference type="InterPro" id="IPR036761">
    <property type="entry name" value="TTHA0802/YceI-like_sf"/>
</dbReference>
<evidence type="ECO:0000256" key="1">
    <source>
        <dbReference type="ARBA" id="ARBA00000971"/>
    </source>
</evidence>
<dbReference type="SUPFAM" id="SSF54534">
    <property type="entry name" value="FKBP-like"/>
    <property type="match status" value="1"/>
</dbReference>
<dbReference type="InterPro" id="IPR046357">
    <property type="entry name" value="PPIase_dom_sf"/>
</dbReference>
<keyword evidence="7" id="KW-0472">Membrane</keyword>
<keyword evidence="7" id="KW-0812">Transmembrane</keyword>
<evidence type="ECO:0000256" key="7">
    <source>
        <dbReference type="SAM" id="Phobius"/>
    </source>
</evidence>
<dbReference type="Gene3D" id="2.40.128.110">
    <property type="entry name" value="Lipid/polyisoprenoid-binding, YceI-like"/>
    <property type="match status" value="1"/>
</dbReference>
<name>A0ABW5LFX9_9FLAO</name>
<dbReference type="Pfam" id="PF04264">
    <property type="entry name" value="YceI"/>
    <property type="match status" value="1"/>
</dbReference>
<dbReference type="RefSeq" id="WP_378290963.1">
    <property type="nucleotide sequence ID" value="NZ_JBHULE010000008.1"/>
</dbReference>
<dbReference type="Pfam" id="PF00254">
    <property type="entry name" value="FKBP_C"/>
    <property type="match status" value="1"/>
</dbReference>
<dbReference type="PROSITE" id="PS51257">
    <property type="entry name" value="PROKAR_LIPOPROTEIN"/>
    <property type="match status" value="1"/>
</dbReference>
<accession>A0ABW5LFX9</accession>
<evidence type="ECO:0000313" key="10">
    <source>
        <dbReference type="Proteomes" id="UP001597319"/>
    </source>
</evidence>
<dbReference type="EMBL" id="JBHULE010000008">
    <property type="protein sequence ID" value="MFD2562402.1"/>
    <property type="molecule type" value="Genomic_DNA"/>
</dbReference>
<dbReference type="Proteomes" id="UP001597319">
    <property type="component" value="Unassembled WGS sequence"/>
</dbReference>
<comment type="similarity">
    <text evidence="2">Belongs to the FKBP-type PPIase family.</text>
</comment>
<evidence type="ECO:0000259" key="8">
    <source>
        <dbReference type="PROSITE" id="PS50059"/>
    </source>
</evidence>
<proteinExistence type="inferred from homology"/>
<evidence type="ECO:0000256" key="4">
    <source>
        <dbReference type="ARBA" id="ARBA00023110"/>
    </source>
</evidence>
<dbReference type="PANTHER" id="PTHR43811">
    <property type="entry name" value="FKBP-TYPE PEPTIDYL-PROLYL CIS-TRANS ISOMERASE FKPA"/>
    <property type="match status" value="1"/>
</dbReference>
<evidence type="ECO:0000256" key="3">
    <source>
        <dbReference type="ARBA" id="ARBA00013194"/>
    </source>
</evidence>
<dbReference type="SMART" id="SM00867">
    <property type="entry name" value="YceI"/>
    <property type="match status" value="1"/>
</dbReference>
<organism evidence="9 10">
    <name type="scientific">Aquimarina rubra</name>
    <dbReference type="NCBI Taxonomy" id="1920033"/>
    <lineage>
        <taxon>Bacteria</taxon>
        <taxon>Pseudomonadati</taxon>
        <taxon>Bacteroidota</taxon>
        <taxon>Flavobacteriia</taxon>
        <taxon>Flavobacteriales</taxon>
        <taxon>Flavobacteriaceae</taxon>
        <taxon>Aquimarina</taxon>
    </lineage>
</organism>
<dbReference type="PROSITE" id="PS50059">
    <property type="entry name" value="FKBP_PPIASE"/>
    <property type="match status" value="1"/>
</dbReference>
<sequence length="330" mass="37443">MKINVRIRFKKLITNRIKIPVGVVIIMMFFGCSGKTDFITTESGLQYKILKVGSGPMVVKGQEVLIHETTKYTNDSLVYTSRNRTSPLKILVGGNQVIKGVDEGLQGMKVGEIRKLIVPPSLSKRTGNITFPHPDSTLLYDIELIDIVQEEKMSKPNGSKVLRIDKENSKLRWEGFNKLHTGGHYGTVTFHSGQFFEKENKIIGGEFVIDMNSIRNTDGEYSESLVDHLKNADFFETDRYPFAKLSITDVKYTDDSNLSVTADLTIKEIKEPIEFNAVITHNNDSITFVSKFIIDRTRWNMFYQSGSLFGNFGDNLISDEIHFEVTIYTE</sequence>
<feature type="transmembrane region" description="Helical" evidence="7">
    <location>
        <begin position="12"/>
        <end position="31"/>
    </location>
</feature>
<dbReference type="EC" id="5.2.1.8" evidence="3 6"/>
<evidence type="ECO:0000256" key="6">
    <source>
        <dbReference type="PROSITE-ProRule" id="PRU00277"/>
    </source>
</evidence>
<evidence type="ECO:0000256" key="5">
    <source>
        <dbReference type="ARBA" id="ARBA00023235"/>
    </source>
</evidence>
<keyword evidence="4 6" id="KW-0697">Rotamase</keyword>
<protein>
    <recommendedName>
        <fullName evidence="3 6">peptidylprolyl isomerase</fullName>
        <ecNumber evidence="3 6">5.2.1.8</ecNumber>
    </recommendedName>
</protein>